<evidence type="ECO:0000313" key="2">
    <source>
        <dbReference type="Proteomes" id="UP001419268"/>
    </source>
</evidence>
<organism evidence="1 2">
    <name type="scientific">Stephania cephalantha</name>
    <dbReference type="NCBI Taxonomy" id="152367"/>
    <lineage>
        <taxon>Eukaryota</taxon>
        <taxon>Viridiplantae</taxon>
        <taxon>Streptophyta</taxon>
        <taxon>Embryophyta</taxon>
        <taxon>Tracheophyta</taxon>
        <taxon>Spermatophyta</taxon>
        <taxon>Magnoliopsida</taxon>
        <taxon>Ranunculales</taxon>
        <taxon>Menispermaceae</taxon>
        <taxon>Menispermoideae</taxon>
        <taxon>Cissampelideae</taxon>
        <taxon>Stephania</taxon>
    </lineage>
</organism>
<accession>A0AAP0LE56</accession>
<evidence type="ECO:0000313" key="1">
    <source>
        <dbReference type="EMBL" id="KAK9167339.1"/>
    </source>
</evidence>
<dbReference type="Proteomes" id="UP001419268">
    <property type="component" value="Unassembled WGS sequence"/>
</dbReference>
<proteinExistence type="predicted"/>
<keyword evidence="2" id="KW-1185">Reference proteome</keyword>
<comment type="caution">
    <text evidence="1">The sequence shown here is derived from an EMBL/GenBank/DDBJ whole genome shotgun (WGS) entry which is preliminary data.</text>
</comment>
<dbReference type="AlphaFoldDB" id="A0AAP0LE56"/>
<gene>
    <name evidence="1" type="ORF">Scep_002530</name>
</gene>
<sequence>MKLRAISTGRAKQRSFGAQLGTTVGDTVSQLYMYIFESLWLEPSVGDLEPRRAIARAMEIVMGLGFLLH</sequence>
<name>A0AAP0LE56_9MAGN</name>
<dbReference type="EMBL" id="JBBNAG010000001">
    <property type="protein sequence ID" value="KAK9167339.1"/>
    <property type="molecule type" value="Genomic_DNA"/>
</dbReference>
<protein>
    <submittedName>
        <fullName evidence="1">Uncharacterized protein</fullName>
    </submittedName>
</protein>
<reference evidence="1 2" key="1">
    <citation type="submission" date="2024-01" db="EMBL/GenBank/DDBJ databases">
        <title>Genome assemblies of Stephania.</title>
        <authorList>
            <person name="Yang L."/>
        </authorList>
    </citation>
    <scope>NUCLEOTIDE SEQUENCE [LARGE SCALE GENOMIC DNA]</scope>
    <source>
        <strain evidence="1">JXDWG</strain>
        <tissue evidence="1">Leaf</tissue>
    </source>
</reference>